<feature type="transmembrane region" description="Helical" evidence="1">
    <location>
        <begin position="35"/>
        <end position="59"/>
    </location>
</feature>
<protein>
    <submittedName>
        <fullName evidence="2">Uncharacterized protein</fullName>
    </submittedName>
</protein>
<keyword evidence="1" id="KW-0472">Membrane</keyword>
<accession>A0ABS5KGM4</accession>
<evidence type="ECO:0000256" key="1">
    <source>
        <dbReference type="SAM" id="Phobius"/>
    </source>
</evidence>
<gene>
    <name evidence="2" type="ORF">KEM09_19790</name>
</gene>
<dbReference type="RefSeq" id="WP_212231162.1">
    <property type="nucleotide sequence ID" value="NZ_JAGUCN010000031.1"/>
</dbReference>
<sequence>MTKEKYVYRYYKISISIGPFYFCKDTRVYKLPRLIMPYVVGILYSILTLLLGFWGLGLIHRFRGLRNSLEAIHVNLTGGEDITQKVDDHAYDERTNFIYKNILRETCEKISKKEVEIILEIQDDYLETQSTPYTDENLNYMILNLGKLDIHRIQREELKDIFDGIVIYDKQFEEEIYFAS</sequence>
<dbReference type="EMBL" id="JAGUCN010000031">
    <property type="protein sequence ID" value="MBS2213661.1"/>
    <property type="molecule type" value="Genomic_DNA"/>
</dbReference>
<dbReference type="Proteomes" id="UP000721861">
    <property type="component" value="Unassembled WGS sequence"/>
</dbReference>
<comment type="caution">
    <text evidence="2">The sequence shown here is derived from an EMBL/GenBank/DDBJ whole genome shotgun (WGS) entry which is preliminary data.</text>
</comment>
<keyword evidence="3" id="KW-1185">Reference proteome</keyword>
<keyword evidence="1" id="KW-0812">Transmembrane</keyword>
<proteinExistence type="predicted"/>
<keyword evidence="1" id="KW-1133">Transmembrane helix</keyword>
<evidence type="ECO:0000313" key="2">
    <source>
        <dbReference type="EMBL" id="MBS2213661.1"/>
    </source>
</evidence>
<reference evidence="2 3" key="1">
    <citation type="journal article" date="2014" name="Int. J. Syst. Evol. Microbiol.">
        <title>Carboxylicivirga gen. nov. in the family Marinilabiliaceae with two novel species, Carboxylicivirga mesophila sp. nov. and Carboxylicivirga taeanensis sp. nov., and reclassification of Cytophaga fermentans as Saccharicrinis fermentans gen. nov., comb. nov.</title>
        <authorList>
            <person name="Yang S.H."/>
            <person name="Seo H.S."/>
            <person name="Woo J.H."/>
            <person name="Oh H.M."/>
            <person name="Jang H."/>
            <person name="Lee J.H."/>
            <person name="Kim S.J."/>
            <person name="Kwon K.K."/>
        </authorList>
    </citation>
    <scope>NUCLEOTIDE SEQUENCE [LARGE SCALE GENOMIC DNA]</scope>
    <source>
        <strain evidence="2 3">JCM 18290</strain>
    </source>
</reference>
<evidence type="ECO:0000313" key="3">
    <source>
        <dbReference type="Proteomes" id="UP000721861"/>
    </source>
</evidence>
<name>A0ABS5KGM4_9BACT</name>
<organism evidence="2 3">
    <name type="scientific">Carboxylicivirga mesophila</name>
    <dbReference type="NCBI Taxonomy" id="1166478"/>
    <lineage>
        <taxon>Bacteria</taxon>
        <taxon>Pseudomonadati</taxon>
        <taxon>Bacteroidota</taxon>
        <taxon>Bacteroidia</taxon>
        <taxon>Marinilabiliales</taxon>
        <taxon>Marinilabiliaceae</taxon>
        <taxon>Carboxylicivirga</taxon>
    </lineage>
</organism>